<dbReference type="InterPro" id="IPR036188">
    <property type="entry name" value="FAD/NAD-bd_sf"/>
</dbReference>
<dbReference type="OrthoDB" id="9772934at2"/>
<dbReference type="PANTHER" id="PTHR42913:SF9">
    <property type="entry name" value="SLR1591 PROTEIN"/>
    <property type="match status" value="1"/>
</dbReference>
<dbReference type="Pfam" id="PF07992">
    <property type="entry name" value="Pyr_redox_2"/>
    <property type="match status" value="1"/>
</dbReference>
<dbReference type="PRINTS" id="PR00368">
    <property type="entry name" value="FADPNR"/>
</dbReference>
<comment type="cofactor">
    <cofactor evidence="1">
        <name>FAD</name>
        <dbReference type="ChEBI" id="CHEBI:57692"/>
    </cofactor>
</comment>
<dbReference type="STRING" id="1397694.GCA_000702585_01810"/>
<reference evidence="7 8" key="1">
    <citation type="submission" date="2018-06" db="EMBL/GenBank/DDBJ databases">
        <authorList>
            <consortium name="Pathogen Informatics"/>
            <person name="Doyle S."/>
        </authorList>
    </citation>
    <scope>NUCLEOTIDE SEQUENCE [LARGE SCALE GENOMIC DNA]</scope>
    <source>
        <strain evidence="7 8">NCTC13163</strain>
    </source>
</reference>
<keyword evidence="3" id="KW-0285">Flavoprotein</keyword>
<evidence type="ECO:0000256" key="3">
    <source>
        <dbReference type="ARBA" id="ARBA00022630"/>
    </source>
</evidence>
<evidence type="ECO:0000256" key="5">
    <source>
        <dbReference type="ARBA" id="ARBA00023002"/>
    </source>
</evidence>
<dbReference type="InterPro" id="IPR051169">
    <property type="entry name" value="NADH-Q_oxidoreductase"/>
</dbReference>
<protein>
    <submittedName>
        <fullName evidence="7">NADH:flavorubredoxin oxidoreductase</fullName>
    </submittedName>
</protein>
<dbReference type="EMBL" id="UGGP01000001">
    <property type="protein sequence ID" value="STO07945.1"/>
    <property type="molecule type" value="Genomic_DNA"/>
</dbReference>
<dbReference type="SUPFAM" id="SSF51905">
    <property type="entry name" value="FAD/NAD(P)-binding domain"/>
    <property type="match status" value="1"/>
</dbReference>
<evidence type="ECO:0000256" key="4">
    <source>
        <dbReference type="ARBA" id="ARBA00022827"/>
    </source>
</evidence>
<comment type="similarity">
    <text evidence="2">Belongs to the NADH dehydrogenase family.</text>
</comment>
<feature type="domain" description="FAD/NAD(P)-binding" evidence="6">
    <location>
        <begin position="4"/>
        <end position="249"/>
    </location>
</feature>
<sequence>MKPHLVLVGLGHGQLEILDRLDELKERYEVSYIGGETTIYTGAFPQVLARETKTATVYLRPGVERVATRLVSLDPVKRIVNTDVGPIPYDTLVLATGAESRGIGFGVKPMTETGLKRILSSRSITVVGGGKAGVELAFACIRTKRHVTLYADEVLPGLPVHIQRHMMRRLVKSGVTLVSQKYEDEPFHDGLVLDAAGVGPVDWWTRAGLAPSGHFIETDRYLRHVVHKEIFITGDMASRLDGGVDAVRSGRHVAAYLLGDRKPFESRTSLNILLTVPRHALLTFGTLAWHGRIPYHVKRWIDSRYMKRFRA</sequence>
<dbReference type="AlphaFoldDB" id="A0A377FU10"/>
<dbReference type="PANTHER" id="PTHR42913">
    <property type="entry name" value="APOPTOSIS-INDUCING FACTOR 1"/>
    <property type="match status" value="1"/>
</dbReference>
<dbReference type="Proteomes" id="UP000254060">
    <property type="component" value="Unassembled WGS sequence"/>
</dbReference>
<keyword evidence="4" id="KW-0274">FAD</keyword>
<dbReference type="Gene3D" id="3.50.50.100">
    <property type="match status" value="1"/>
</dbReference>
<name>A0A377FU10_9BACL</name>
<evidence type="ECO:0000256" key="2">
    <source>
        <dbReference type="ARBA" id="ARBA00005272"/>
    </source>
</evidence>
<evidence type="ECO:0000256" key="1">
    <source>
        <dbReference type="ARBA" id="ARBA00001974"/>
    </source>
</evidence>
<keyword evidence="5" id="KW-0560">Oxidoreductase</keyword>
<dbReference type="GO" id="GO:0003955">
    <property type="term" value="F:NAD(P)H dehydrogenase (quinone) activity"/>
    <property type="evidence" value="ECO:0007669"/>
    <property type="project" value="TreeGrafter"/>
</dbReference>
<gene>
    <name evidence="7" type="ORF">NCTC13163_01306</name>
</gene>
<evidence type="ECO:0000259" key="6">
    <source>
        <dbReference type="Pfam" id="PF07992"/>
    </source>
</evidence>
<organism evidence="7 8">
    <name type="scientific">Exiguobacterium aurantiacum</name>
    <dbReference type="NCBI Taxonomy" id="33987"/>
    <lineage>
        <taxon>Bacteria</taxon>
        <taxon>Bacillati</taxon>
        <taxon>Bacillota</taxon>
        <taxon>Bacilli</taxon>
        <taxon>Bacillales</taxon>
        <taxon>Bacillales Family XII. Incertae Sedis</taxon>
        <taxon>Exiguobacterium</taxon>
    </lineage>
</organism>
<accession>A0A377FU10</accession>
<proteinExistence type="inferred from homology"/>
<dbReference type="RefSeq" id="WP_029334844.1">
    <property type="nucleotide sequence ID" value="NZ_UGGP01000001.1"/>
</dbReference>
<dbReference type="GO" id="GO:0019646">
    <property type="term" value="P:aerobic electron transport chain"/>
    <property type="evidence" value="ECO:0007669"/>
    <property type="project" value="TreeGrafter"/>
</dbReference>
<evidence type="ECO:0000313" key="8">
    <source>
        <dbReference type="Proteomes" id="UP000254060"/>
    </source>
</evidence>
<evidence type="ECO:0000313" key="7">
    <source>
        <dbReference type="EMBL" id="STO07945.1"/>
    </source>
</evidence>
<dbReference type="InterPro" id="IPR023753">
    <property type="entry name" value="FAD/NAD-binding_dom"/>
</dbReference>